<dbReference type="KEGG" id="lip:LIA005"/>
<evidence type="ECO:0000313" key="3">
    <source>
        <dbReference type="Proteomes" id="UP000002430"/>
    </source>
</evidence>
<evidence type="ECO:0000256" key="1">
    <source>
        <dbReference type="SAM" id="Phobius"/>
    </source>
</evidence>
<feature type="transmembrane region" description="Helical" evidence="1">
    <location>
        <begin position="248"/>
        <end position="270"/>
    </location>
</feature>
<feature type="transmembrane region" description="Helical" evidence="1">
    <location>
        <begin position="37"/>
        <end position="60"/>
    </location>
</feature>
<dbReference type="InterPro" id="IPR045723">
    <property type="entry name" value="DUF6077"/>
</dbReference>
<accession>Q1MP29</accession>
<feature type="transmembrane region" description="Helical" evidence="1">
    <location>
        <begin position="108"/>
        <end position="124"/>
    </location>
</feature>
<keyword evidence="1" id="KW-0812">Transmembrane</keyword>
<reference evidence="2 3" key="1">
    <citation type="submission" date="2005-11" db="EMBL/GenBank/DDBJ databases">
        <title>The complete genome sequence of Lawsonia intracellularis: the causative agent of proliferative enteropathy.</title>
        <authorList>
            <person name="Kaur K."/>
            <person name="Zhang Q."/>
            <person name="Beckler D."/>
            <person name="Munir S."/>
            <person name="Li L."/>
            <person name="Kinsley K."/>
            <person name="Herron L."/>
            <person name="Peterson A."/>
            <person name="May B."/>
            <person name="Singh S."/>
            <person name="Gebhart C."/>
            <person name="Kapur V."/>
        </authorList>
    </citation>
    <scope>NUCLEOTIDE SEQUENCE [LARGE SCALE GENOMIC DNA]</scope>
    <source>
        <strain evidence="2 3">PHE/MN1-00</strain>
        <plasmid evidence="3">pLaw1</plasmid>
    </source>
</reference>
<dbReference type="AlphaFoldDB" id="Q1MP29"/>
<feature type="transmembrane region" description="Helical" evidence="1">
    <location>
        <begin position="427"/>
        <end position="445"/>
    </location>
</feature>
<feature type="transmembrane region" description="Helical" evidence="1">
    <location>
        <begin position="86"/>
        <end position="102"/>
    </location>
</feature>
<gene>
    <name evidence="2" type="ordered locus">LIA005</name>
</gene>
<feature type="transmembrane region" description="Helical" evidence="1">
    <location>
        <begin position="358"/>
        <end position="379"/>
    </location>
</feature>
<feature type="transmembrane region" description="Helical" evidence="1">
    <location>
        <begin position="399"/>
        <end position="420"/>
    </location>
</feature>
<organism evidence="2 3">
    <name type="scientific">Lawsonia intracellularis (strain PHE/MN1-00)</name>
    <dbReference type="NCBI Taxonomy" id="363253"/>
    <lineage>
        <taxon>Bacteria</taxon>
        <taxon>Pseudomonadati</taxon>
        <taxon>Thermodesulfobacteriota</taxon>
        <taxon>Desulfovibrionia</taxon>
        <taxon>Desulfovibrionales</taxon>
        <taxon>Desulfovibrionaceae</taxon>
        <taxon>Lawsonia</taxon>
    </lineage>
</organism>
<feature type="transmembrane region" description="Helical" evidence="1">
    <location>
        <begin position="320"/>
        <end position="346"/>
    </location>
</feature>
<feature type="transmembrane region" description="Helical" evidence="1">
    <location>
        <begin position="290"/>
        <end position="308"/>
    </location>
</feature>
<keyword evidence="2" id="KW-0614">Plasmid</keyword>
<keyword evidence="1" id="KW-0472">Membrane</keyword>
<protein>
    <submittedName>
        <fullName evidence="2">NA</fullName>
    </submittedName>
</protein>
<dbReference type="RefSeq" id="WP_011527271.1">
    <property type="nucleotide sequence ID" value="NC_008012.1"/>
</dbReference>
<dbReference type="OrthoDB" id="7068406at2"/>
<keyword evidence="3" id="KW-1185">Reference proteome</keyword>
<sequence length="653" mass="76636">MKINRIFSLCIHFPSYCLIFFSFFTIYYHIFLFCRATFIQFCYLGFPLSIFSTLIYFCYYKFNNIFIQIKQHTDTTNNFIQDENKYISIMISIACIIMFIYFFSKSYLLTWILCVIFLLVSLFYKKQQEKNIPVSTLKIKIVWKDLFAIFLLSFLYALLTICIKRTDADDALFVAIAVHLINLPHEQLFQTDPLFHDIPFKIWPYQFESFNVLSAVLSTLTNLQPAKVSHYILATISSILYPLAWSRFFLHFGITPRVIFFPFLLLSFLLAESHASFGNFTFVRFFQGKAIFVSIIVPLIYSSIWDFINDKKKKDILNVFLLSVAAFGCTSSAIFIVPQIIGFSLICAYSFISIRNMCYLISPIMCYYGFWIITFFITIISPIKNSYVIPVVTEDTVQFVFGTIQKFILLFFILTSWLYIKNQKKKYYFLLLTLLYFLIPLNPYCMQILKIGVTPYICWRELWTIPIWGIACIGLYGLTLLSATYIVSIFKQGNKNFIQCILLCFFTISMLSLSNLRSSNFERMGFDRLWYPHIYEKVLSTIDKNLTSGQTIIAPYDLSCWLTTFKKRYHVLTNRYLVALDEYIKLYDPNIAAFLNLENPTKEEQIFFINWVKDVSPNAIVIKNSQRLYNNLTLLGYERILIDPTGDLFLKIK</sequence>
<keyword evidence="1" id="KW-1133">Transmembrane helix</keyword>
<dbReference type="HOGENOM" id="CLU_419662_0_0_7"/>
<proteinExistence type="predicted"/>
<dbReference type="Proteomes" id="UP000002430">
    <property type="component" value="Plasmid 1"/>
</dbReference>
<feature type="transmembrane region" description="Helical" evidence="1">
    <location>
        <begin position="145"/>
        <end position="163"/>
    </location>
</feature>
<geneLocation type="plasmid" evidence="3">
    <name>pLaw1</name>
</geneLocation>
<evidence type="ECO:0000313" key="2">
    <source>
        <dbReference type="EMBL" id="CAJ53928.1"/>
    </source>
</evidence>
<feature type="transmembrane region" description="Helical" evidence="1">
    <location>
        <begin position="497"/>
        <end position="516"/>
    </location>
</feature>
<dbReference type="Pfam" id="PF19554">
    <property type="entry name" value="DUF6077"/>
    <property type="match status" value="1"/>
</dbReference>
<feature type="transmembrane region" description="Helical" evidence="1">
    <location>
        <begin position="465"/>
        <end position="490"/>
    </location>
</feature>
<dbReference type="EMBL" id="AM180253">
    <property type="protein sequence ID" value="CAJ53928.1"/>
    <property type="molecule type" value="Genomic_DNA"/>
</dbReference>
<name>Q1MP29_LAWIP</name>
<feature type="transmembrane region" description="Helical" evidence="1">
    <location>
        <begin position="7"/>
        <end position="31"/>
    </location>
</feature>